<evidence type="ECO:0000256" key="4">
    <source>
        <dbReference type="ARBA" id="ARBA00022989"/>
    </source>
</evidence>
<dbReference type="InterPro" id="IPR006153">
    <property type="entry name" value="Cation/H_exchanger_TM"/>
</dbReference>
<feature type="transmembrane region" description="Helical" evidence="6">
    <location>
        <begin position="209"/>
        <end position="237"/>
    </location>
</feature>
<feature type="transmembrane region" description="Helical" evidence="6">
    <location>
        <begin position="433"/>
        <end position="462"/>
    </location>
</feature>
<keyword evidence="3 6" id="KW-0812">Transmembrane</keyword>
<feature type="transmembrane region" description="Helical" evidence="6">
    <location>
        <begin position="371"/>
        <end position="393"/>
    </location>
</feature>
<reference evidence="8 9" key="1">
    <citation type="submission" date="2016-04" db="EMBL/GenBank/DDBJ databases">
        <title>The genome of Intoshia linei affirms orthonectids as highly simplified spiralians.</title>
        <authorList>
            <person name="Mikhailov K.V."/>
            <person name="Slusarev G.S."/>
            <person name="Nikitin M.A."/>
            <person name="Logacheva M.D."/>
            <person name="Penin A."/>
            <person name="Aleoshin V."/>
            <person name="Panchin Y.V."/>
        </authorList>
    </citation>
    <scope>NUCLEOTIDE SEQUENCE [LARGE SCALE GENOMIC DNA]</scope>
    <source>
        <strain evidence="8">Intl2013</strain>
        <tissue evidence="8">Whole animal</tissue>
    </source>
</reference>
<feature type="transmembrane region" description="Helical" evidence="6">
    <location>
        <begin position="174"/>
        <end position="197"/>
    </location>
</feature>
<evidence type="ECO:0000313" key="9">
    <source>
        <dbReference type="Proteomes" id="UP000078046"/>
    </source>
</evidence>
<dbReference type="GO" id="GO:0015297">
    <property type="term" value="F:antiporter activity"/>
    <property type="evidence" value="ECO:0007669"/>
    <property type="project" value="InterPro"/>
</dbReference>
<dbReference type="InterPro" id="IPR051843">
    <property type="entry name" value="CPA1_transporter"/>
</dbReference>
<feature type="transmembrane region" description="Helical" evidence="6">
    <location>
        <begin position="288"/>
        <end position="319"/>
    </location>
</feature>
<keyword evidence="9" id="KW-1185">Reference proteome</keyword>
<evidence type="ECO:0000313" key="8">
    <source>
        <dbReference type="EMBL" id="OAF69229.1"/>
    </source>
</evidence>
<dbReference type="Pfam" id="PF00999">
    <property type="entry name" value="Na_H_Exchanger"/>
    <property type="match status" value="1"/>
</dbReference>
<feature type="transmembrane region" description="Helical" evidence="6">
    <location>
        <begin position="243"/>
        <end position="267"/>
    </location>
</feature>
<comment type="subcellular location">
    <subcellularLocation>
        <location evidence="1">Membrane</location>
        <topology evidence="1">Multi-pass membrane protein</topology>
    </subcellularLocation>
</comment>
<keyword evidence="4 6" id="KW-1133">Transmembrane helix</keyword>
<dbReference type="OrthoDB" id="423807at2759"/>
<evidence type="ECO:0000256" key="5">
    <source>
        <dbReference type="ARBA" id="ARBA00023136"/>
    </source>
</evidence>
<name>A0A177B4L5_9BILA</name>
<dbReference type="EMBL" id="LWCA01000316">
    <property type="protein sequence ID" value="OAF69229.1"/>
    <property type="molecule type" value="Genomic_DNA"/>
</dbReference>
<keyword evidence="5 6" id="KW-0472">Membrane</keyword>
<comment type="similarity">
    <text evidence="2">Belongs to the monovalent cation:proton antiporter 1 (CPA1) transporter (TC 2.A.36) family.</text>
</comment>
<dbReference type="PANTHER" id="PTHR31102:SF1">
    <property type="entry name" value="CATION_H+ EXCHANGER DOMAIN-CONTAINING PROTEIN"/>
    <property type="match status" value="1"/>
</dbReference>
<dbReference type="PANTHER" id="PTHR31102">
    <property type="match status" value="1"/>
</dbReference>
<evidence type="ECO:0000259" key="7">
    <source>
        <dbReference type="Pfam" id="PF00999"/>
    </source>
</evidence>
<feature type="transmembrane region" description="Helical" evidence="6">
    <location>
        <begin position="55"/>
        <end position="72"/>
    </location>
</feature>
<evidence type="ECO:0000256" key="2">
    <source>
        <dbReference type="ARBA" id="ARBA00007367"/>
    </source>
</evidence>
<sequence>MSLDENWLLRLHQIKKSVFRRIKQNYIVEIFLCTIFLYISCCSLFHYQIYTRNPIFDLFVIYIVSFIVGKIAQKINLPALFGVMIAALILRNIPIKNSYKFGSDINEYFKSICRINLIYRNISLCVILMKAGIGLKTKTLKKMSLLVFRLAFIPCIVETITVMLFSHYLLNLTWLWGLILGSVLAAVSPAVIVPSILNLKNKKYGTNRGIPTLIIAACSIDDVLAITIFSVVITLTFRKDNSIFAWIRGPLEAIIGIIVGLIFGFLISKLPLISSTKSNHVNKIKITLLLLTGTAIMLLSLITEFTGAGTLGVLSFSLIVYNRWIKNLNSNDEAEFTKFFEIIWIFFETLLFVTISIEVDIEKINYNDIEWIILTLFLGLFFRMIATTLSLLYSNLKKKEIAFVTLSWIPKATVQAAIGSIALDKAKLAENDIFIQFGQIILTSSILAILITAPVGSILIALTAKKLLTKPESEIYNRPLHHIPDVTYILCMLSWEERSMNFGDIDSELLNTDHAELSKSEDKRQDMFSSLDKLIEYTKTKKNAIRFA</sequence>
<proteinExistence type="inferred from homology"/>
<dbReference type="GO" id="GO:0016020">
    <property type="term" value="C:membrane"/>
    <property type="evidence" value="ECO:0007669"/>
    <property type="project" value="UniProtKB-SubCell"/>
</dbReference>
<organism evidence="8 9">
    <name type="scientific">Intoshia linei</name>
    <dbReference type="NCBI Taxonomy" id="1819745"/>
    <lineage>
        <taxon>Eukaryota</taxon>
        <taxon>Metazoa</taxon>
        <taxon>Spiralia</taxon>
        <taxon>Lophotrochozoa</taxon>
        <taxon>Mesozoa</taxon>
        <taxon>Orthonectida</taxon>
        <taxon>Rhopaluridae</taxon>
        <taxon>Intoshia</taxon>
    </lineage>
</organism>
<accession>A0A177B4L5</accession>
<dbReference type="InterPro" id="IPR038770">
    <property type="entry name" value="Na+/solute_symporter_sf"/>
</dbReference>
<evidence type="ECO:0000256" key="6">
    <source>
        <dbReference type="SAM" id="Phobius"/>
    </source>
</evidence>
<evidence type="ECO:0000256" key="3">
    <source>
        <dbReference type="ARBA" id="ARBA00022692"/>
    </source>
</evidence>
<gene>
    <name evidence="8" type="ORF">A3Q56_03005</name>
</gene>
<dbReference type="Proteomes" id="UP000078046">
    <property type="component" value="Unassembled WGS sequence"/>
</dbReference>
<dbReference type="Gene3D" id="1.20.1530.20">
    <property type="match status" value="1"/>
</dbReference>
<dbReference type="GO" id="GO:1902600">
    <property type="term" value="P:proton transmembrane transport"/>
    <property type="evidence" value="ECO:0007669"/>
    <property type="project" value="InterPro"/>
</dbReference>
<comment type="caution">
    <text evidence="8">The sequence shown here is derived from an EMBL/GenBank/DDBJ whole genome shotgun (WGS) entry which is preliminary data.</text>
</comment>
<feature type="domain" description="Cation/H+ exchanger transmembrane" evidence="7">
    <location>
        <begin position="64"/>
        <end position="458"/>
    </location>
</feature>
<protein>
    <submittedName>
        <fullName evidence="8">NHE domain-containing protein 1</fullName>
    </submittedName>
</protein>
<evidence type="ECO:0000256" key="1">
    <source>
        <dbReference type="ARBA" id="ARBA00004141"/>
    </source>
</evidence>
<feature type="transmembrane region" description="Helical" evidence="6">
    <location>
        <begin position="26"/>
        <end position="49"/>
    </location>
</feature>
<feature type="transmembrane region" description="Helical" evidence="6">
    <location>
        <begin position="147"/>
        <end position="168"/>
    </location>
</feature>
<feature type="transmembrane region" description="Helical" evidence="6">
    <location>
        <begin position="339"/>
        <end position="359"/>
    </location>
</feature>
<dbReference type="AlphaFoldDB" id="A0A177B4L5"/>